<keyword evidence="4" id="KW-1185">Reference proteome</keyword>
<feature type="signal peptide" evidence="2">
    <location>
        <begin position="1"/>
        <end position="20"/>
    </location>
</feature>
<accession>A0A437R952</accession>
<name>A0A437R952_9BURK</name>
<dbReference type="GO" id="GO:0019605">
    <property type="term" value="P:butyrate metabolic process"/>
    <property type="evidence" value="ECO:0007669"/>
    <property type="project" value="UniProtKB-UniRule"/>
</dbReference>
<dbReference type="GO" id="GO:0005615">
    <property type="term" value="C:extracellular space"/>
    <property type="evidence" value="ECO:0007669"/>
    <property type="project" value="InterPro"/>
</dbReference>
<dbReference type="HAMAP" id="MF_01906">
    <property type="entry name" value="3HBOH"/>
    <property type="match status" value="1"/>
</dbReference>
<comment type="caution">
    <text evidence="3">The sequence shown here is derived from an EMBL/GenBank/DDBJ whole genome shotgun (WGS) entry which is preliminary data.</text>
</comment>
<keyword evidence="2" id="KW-0732">Signal</keyword>
<reference evidence="3 4" key="1">
    <citation type="submission" date="2019-01" db="EMBL/GenBank/DDBJ databases">
        <authorList>
            <person name="Chen W.-M."/>
        </authorList>
    </citation>
    <scope>NUCLEOTIDE SEQUENCE [LARGE SCALE GENOMIC DNA]</scope>
    <source>
        <strain evidence="3 4">KYPY4</strain>
    </source>
</reference>
<evidence type="ECO:0000256" key="2">
    <source>
        <dbReference type="HAMAP-Rule" id="MF_01906"/>
    </source>
</evidence>
<dbReference type="AlphaFoldDB" id="A0A437R952"/>
<dbReference type="EMBL" id="SACR01000007">
    <property type="protein sequence ID" value="RVU43318.1"/>
    <property type="molecule type" value="Genomic_DNA"/>
</dbReference>
<comment type="pathway">
    <text evidence="2">Lipid metabolism; butanoate metabolism.</text>
</comment>
<comment type="catalytic activity">
    <reaction evidence="2">
        <text>(3R)-hydroxybutanoate dimer + H2O = 2 (R)-3-hydroxybutanoate + H(+)</text>
        <dbReference type="Rhea" id="RHEA:10172"/>
        <dbReference type="ChEBI" id="CHEBI:10979"/>
        <dbReference type="ChEBI" id="CHEBI:10983"/>
        <dbReference type="ChEBI" id="CHEBI:15377"/>
        <dbReference type="ChEBI" id="CHEBI:15378"/>
        <dbReference type="EC" id="3.1.1.22"/>
    </reaction>
</comment>
<protein>
    <recommendedName>
        <fullName evidence="2">D-(-)-3-hydroxybutyrate oligomer hydrolase</fullName>
        <shortName evidence="2">3HB-oligomer hydrolase</shortName>
        <shortName evidence="2">3HBOH</shortName>
        <ecNumber evidence="2">3.1.1.22</ecNumber>
    </recommendedName>
</protein>
<dbReference type="Proteomes" id="UP000285575">
    <property type="component" value="Unassembled WGS sequence"/>
</dbReference>
<dbReference type="OrthoDB" id="4294477at2"/>
<dbReference type="GO" id="GO:0047989">
    <property type="term" value="F:hydroxybutyrate-dimer hydrolase activity"/>
    <property type="evidence" value="ECO:0007669"/>
    <property type="project" value="UniProtKB-UniRule"/>
</dbReference>
<comment type="subcellular location">
    <subcellularLocation>
        <location evidence="2">Secreted</location>
    </subcellularLocation>
</comment>
<dbReference type="UniPathway" id="UPA00863"/>
<feature type="active site" description="Charge relay system" evidence="2">
    <location>
        <position position="312"/>
    </location>
</feature>
<comment type="similarity">
    <text evidence="2">Belongs to the D-(-)-3-hydroxybutyrate oligomer hydrolase family.</text>
</comment>
<gene>
    <name evidence="3" type="ORF">EOE66_20435</name>
</gene>
<keyword evidence="2" id="KW-0964">Secreted</keyword>
<dbReference type="Pfam" id="PF10605">
    <property type="entry name" value="3HBOH"/>
    <property type="match status" value="1"/>
</dbReference>
<proteinExistence type="inferred from homology"/>
<comment type="function">
    <text evidence="2">Participates in the degradation of poly-3-hydroxybutyrate (PHB). It works downstream of poly(3-hydroxybutyrate) depolymerase, hydrolyzing D(-)-3-hydroxybutyrate oligomers of various length (3HB-oligomers) into 3HB-monomers.</text>
</comment>
<dbReference type="PROSITE" id="PS51257">
    <property type="entry name" value="PROKAR_LIPOPROTEIN"/>
    <property type="match status" value="1"/>
</dbReference>
<keyword evidence="1 2" id="KW-0378">Hydrolase</keyword>
<evidence type="ECO:0000313" key="3">
    <source>
        <dbReference type="EMBL" id="RVU43318.1"/>
    </source>
</evidence>
<dbReference type="EC" id="3.1.1.22" evidence="2"/>
<organism evidence="3 4">
    <name type="scientific">Rubrivivax rivuli</name>
    <dbReference type="NCBI Taxonomy" id="1862385"/>
    <lineage>
        <taxon>Bacteria</taxon>
        <taxon>Pseudomonadati</taxon>
        <taxon>Pseudomonadota</taxon>
        <taxon>Betaproteobacteria</taxon>
        <taxon>Burkholderiales</taxon>
        <taxon>Sphaerotilaceae</taxon>
        <taxon>Rubrivivax</taxon>
    </lineage>
</organism>
<evidence type="ECO:0000313" key="4">
    <source>
        <dbReference type="Proteomes" id="UP000285575"/>
    </source>
</evidence>
<dbReference type="InterPro" id="IPR016582">
    <property type="entry name" value="OHBut_olig_hydro_put"/>
</dbReference>
<sequence length="710" mass="72300" precursor="true">MNRRKTCVARAATLALAGLAAGCGGSDKTTLGSGDYEVNVRPAFLAGTPASTTYDGSTDDLLTAGLGRAGLASAVAPTLSATPTAAELRKLAIHTNYRAIVDTTAGGGYGTLYGPNVSVDGVAGTGDGKIAGTETIAVADDGTGRQNVTMMVQVPASFSAAAPCIVTATSSGSRGVYGAIGSAGEWGLKRGCAVAYTDKGTGSGVHDLQANTVNLIDGRRSDATAAGTASNFTARLTAAERTAFNTATPNRVAVKHAHSEQNPEKDWGTHTLQAVEFAFWVLNERFGAQLADGRRTKVITPANTLVIASSVSNGAGAALAAAERDTGGLIDGVAVSEPNIQSAPATPTALGTIQRGSLPAYTAGSRPLFDYFTYANLLQPCAALATAAAGGPFAYTGGTAFVAGNRCAALATAGLVTGATTQARADDALARLLAYGWEPDANLLHASHWLFASPAIAVTYANTYGRFRVSDNLCGFSFGAVDATGSPAALAAGALNGIFGTGNGVPPSGAIQLIWNDSVGGAKNHAAATSASTATLDFAFDGANCLRQLWAGTGANAARVKAGIAEVQATANLRGKPAIIVHGRSDTLIPVNFSSRPYVLRNQQVEGANSRLRYVEVTNGQHFDSFLPFAGYDTRYIPLHLYYIRAMDAMWAHLKNGTALPGSQVVRTTPRGGTPGAANAITASNVPPIAATPAAGDRISVTATTLSIPD</sequence>
<feature type="chain" id="PRO_5019593443" description="D-(-)-3-hydroxybutyrate oligomer hydrolase" evidence="2">
    <location>
        <begin position="21"/>
        <end position="710"/>
    </location>
</feature>
<dbReference type="PIRSF" id="PIRSF011409">
    <property type="entry name" value="HObutyrate_olig_hydrol"/>
    <property type="match status" value="1"/>
</dbReference>
<dbReference type="RefSeq" id="WP_128230603.1">
    <property type="nucleotide sequence ID" value="NZ_SACR01000007.1"/>
</dbReference>
<evidence type="ECO:0000256" key="1">
    <source>
        <dbReference type="ARBA" id="ARBA00022801"/>
    </source>
</evidence>